<keyword evidence="2" id="KW-1185">Reference proteome</keyword>
<reference evidence="1" key="1">
    <citation type="submission" date="2023-06" db="EMBL/GenBank/DDBJ databases">
        <title>Genome-scale phylogeny and comparative genomics of the fungal order Sordariales.</title>
        <authorList>
            <consortium name="Lawrence Berkeley National Laboratory"/>
            <person name="Hensen N."/>
            <person name="Bonometti L."/>
            <person name="Westerberg I."/>
            <person name="Brannstrom I.O."/>
            <person name="Guillou S."/>
            <person name="Cros-Aarteil S."/>
            <person name="Calhoun S."/>
            <person name="Haridas S."/>
            <person name="Kuo A."/>
            <person name="Mondo S."/>
            <person name="Pangilinan J."/>
            <person name="Riley R."/>
            <person name="Labutti K."/>
            <person name="Andreopoulos B."/>
            <person name="Lipzen A."/>
            <person name="Chen C."/>
            <person name="Yanf M."/>
            <person name="Daum C."/>
            <person name="Ng V."/>
            <person name="Clum A."/>
            <person name="Steindorff A."/>
            <person name="Ohm R."/>
            <person name="Martin F."/>
            <person name="Silar P."/>
            <person name="Natvig D."/>
            <person name="Lalanne C."/>
            <person name="Gautier V."/>
            <person name="Ament-Velasquez S.L."/>
            <person name="Kruys A."/>
            <person name="Hutchinson M.I."/>
            <person name="Powell A.J."/>
            <person name="Barry K."/>
            <person name="Miller A.N."/>
            <person name="Grigoriev I.V."/>
            <person name="Debuchy R."/>
            <person name="Gladieux P."/>
            <person name="Thoren M.H."/>
            <person name="Johannesson H."/>
        </authorList>
    </citation>
    <scope>NUCLEOTIDE SEQUENCE</scope>
    <source>
        <strain evidence="1">SMH4607-1</strain>
    </source>
</reference>
<evidence type="ECO:0000313" key="2">
    <source>
        <dbReference type="Proteomes" id="UP001172102"/>
    </source>
</evidence>
<evidence type="ECO:0000313" key="1">
    <source>
        <dbReference type="EMBL" id="KAK0702395.1"/>
    </source>
</evidence>
<accession>A0AA40DGN1</accession>
<name>A0AA40DGN1_9PEZI</name>
<dbReference type="EMBL" id="JAUKUA010000009">
    <property type="protein sequence ID" value="KAK0702395.1"/>
    <property type="molecule type" value="Genomic_DNA"/>
</dbReference>
<proteinExistence type="predicted"/>
<dbReference type="Proteomes" id="UP001172102">
    <property type="component" value="Unassembled WGS sequence"/>
</dbReference>
<protein>
    <submittedName>
        <fullName evidence="1">Uncharacterized protein</fullName>
    </submittedName>
</protein>
<organism evidence="1 2">
    <name type="scientific">Lasiosphaeris hirsuta</name>
    <dbReference type="NCBI Taxonomy" id="260670"/>
    <lineage>
        <taxon>Eukaryota</taxon>
        <taxon>Fungi</taxon>
        <taxon>Dikarya</taxon>
        <taxon>Ascomycota</taxon>
        <taxon>Pezizomycotina</taxon>
        <taxon>Sordariomycetes</taxon>
        <taxon>Sordariomycetidae</taxon>
        <taxon>Sordariales</taxon>
        <taxon>Lasiosphaeriaceae</taxon>
        <taxon>Lasiosphaeris</taxon>
    </lineage>
</organism>
<gene>
    <name evidence="1" type="ORF">B0H67DRAFT_595602</name>
</gene>
<comment type="caution">
    <text evidence="1">The sequence shown here is derived from an EMBL/GenBank/DDBJ whole genome shotgun (WGS) entry which is preliminary data.</text>
</comment>
<sequence>MLFRRILFVNTLTTEECVLASAANVGLQCLSTGQMAEKARIIGDYRDVVLEPECGTPSVVIKLRADIWQTLLDVISGTIIRCLLKGVKAIKSSRI</sequence>
<dbReference type="AlphaFoldDB" id="A0AA40DGN1"/>